<sequence>MQWSAQNLICIQKSLLRKTNRLAKRSNQHTKKSILSKSIISFIKFNKFEDLTEKDLTYLNFLSTFLHQPKKFISPVFVNTNSWGGLMEAIGCRNSSDKDKIVGKYIKNPPEVHAKSHYFKSMSNTMFEANCWFEQENYDSDYISQFYFSMFLPNFTSDCSLASQSSDYDTSSGLFAFSDYKFGINSARVCKDDMASE</sequence>
<organism evidence="2 3">
    <name type="scientific">Puccinia sorghi</name>
    <dbReference type="NCBI Taxonomy" id="27349"/>
    <lineage>
        <taxon>Eukaryota</taxon>
        <taxon>Fungi</taxon>
        <taxon>Dikarya</taxon>
        <taxon>Basidiomycota</taxon>
        <taxon>Pucciniomycotina</taxon>
        <taxon>Pucciniomycetes</taxon>
        <taxon>Pucciniales</taxon>
        <taxon>Pucciniaceae</taxon>
        <taxon>Puccinia</taxon>
    </lineage>
</organism>
<accession>A0A0L6UF55</accession>
<gene>
    <name evidence="2" type="ORF">VP01_688g3</name>
</gene>
<dbReference type="AlphaFoldDB" id="A0A0L6UF55"/>
<dbReference type="EMBL" id="LAVV01012260">
    <property type="protein sequence ID" value="KNZ46867.1"/>
    <property type="molecule type" value="Genomic_DNA"/>
</dbReference>
<proteinExistence type="predicted"/>
<feature type="domain" description="Tet-like 2OG-Fe(II) oxygenase" evidence="1">
    <location>
        <begin position="56"/>
        <end position="124"/>
    </location>
</feature>
<evidence type="ECO:0000313" key="3">
    <source>
        <dbReference type="Proteomes" id="UP000037035"/>
    </source>
</evidence>
<dbReference type="Pfam" id="PF20515">
    <property type="entry name" value="2OG-FeII_Oxy_6"/>
    <property type="match status" value="1"/>
</dbReference>
<dbReference type="VEuPathDB" id="FungiDB:VP01_688g3"/>
<name>A0A0L6UF55_9BASI</name>
<reference evidence="2 3" key="1">
    <citation type="submission" date="2015-08" db="EMBL/GenBank/DDBJ databases">
        <title>Next Generation Sequencing and Analysis of the Genome of Puccinia sorghi L Schw, the Causal Agent of Maize Common Rust.</title>
        <authorList>
            <person name="Rochi L."/>
            <person name="Burguener G."/>
            <person name="Darino M."/>
            <person name="Turjanski A."/>
            <person name="Kreff E."/>
            <person name="Dieguez M.J."/>
            <person name="Sacco F."/>
        </authorList>
    </citation>
    <scope>NUCLEOTIDE SEQUENCE [LARGE SCALE GENOMIC DNA]</scope>
    <source>
        <strain evidence="2 3">RO10H11247</strain>
    </source>
</reference>
<evidence type="ECO:0000313" key="2">
    <source>
        <dbReference type="EMBL" id="KNZ46867.1"/>
    </source>
</evidence>
<evidence type="ECO:0000259" key="1">
    <source>
        <dbReference type="Pfam" id="PF20515"/>
    </source>
</evidence>
<dbReference type="InterPro" id="IPR046798">
    <property type="entry name" value="2OG-FeII_Oxy_6"/>
</dbReference>
<keyword evidence="3" id="KW-1185">Reference proteome</keyword>
<dbReference type="Proteomes" id="UP000037035">
    <property type="component" value="Unassembled WGS sequence"/>
</dbReference>
<protein>
    <recommendedName>
        <fullName evidence="1">Tet-like 2OG-Fe(II) oxygenase domain-containing protein</fullName>
    </recommendedName>
</protein>
<comment type="caution">
    <text evidence="2">The sequence shown here is derived from an EMBL/GenBank/DDBJ whole genome shotgun (WGS) entry which is preliminary data.</text>
</comment>